<sequence>MFLLKDGHVSNSITHRIQIIQENIRQAAVRVGRDPSGVRLVAATKTVPAVNLEEAYRAGVRIFGENRLQEAQEKRQILGPREGLVWHFIGRMQRRKLKDLVGNFSLLHSVESLEQAENMDAVAGKIGIQQAVLLEVNVGEEASKGGFTSQEVEARIEELDRLPHLEIQGLMTLPPWKENPEDVRPYFTQVSRLRDGLARQTWRRVRMTELSMGMSHDYEIAIEEGATMVRIGTAIFGSRGKAVSPNSVG</sequence>
<organism evidence="6 7">
    <name type="scientific">Candidatus Nitrospira allomarina</name>
    <dbReference type="NCBI Taxonomy" id="3020900"/>
    <lineage>
        <taxon>Bacteria</taxon>
        <taxon>Pseudomonadati</taxon>
        <taxon>Nitrospirota</taxon>
        <taxon>Nitrospiria</taxon>
        <taxon>Nitrospirales</taxon>
        <taxon>Nitrospiraceae</taxon>
        <taxon>Nitrospira</taxon>
    </lineage>
</organism>
<evidence type="ECO:0000256" key="2">
    <source>
        <dbReference type="HAMAP-Rule" id="MF_02087"/>
    </source>
</evidence>
<reference evidence="6 7" key="1">
    <citation type="submission" date="2023-01" db="EMBL/GenBank/DDBJ databases">
        <title>Cultivation and genomic characterization of new, ubiquitous marine nitrite-oxidizing bacteria from the Nitrospirales.</title>
        <authorList>
            <person name="Mueller A.J."/>
            <person name="Daebeler A."/>
            <person name="Herbold C.W."/>
            <person name="Kirkegaard R.H."/>
            <person name="Daims H."/>
        </authorList>
    </citation>
    <scope>NUCLEOTIDE SEQUENCE [LARGE SCALE GENOMIC DNA]</scope>
    <source>
        <strain evidence="6 7">VA</strain>
    </source>
</reference>
<name>A0AA96JTD6_9BACT</name>
<dbReference type="EMBL" id="CP116967">
    <property type="protein sequence ID" value="WNM59412.1"/>
    <property type="molecule type" value="Genomic_DNA"/>
</dbReference>
<protein>
    <recommendedName>
        <fullName evidence="2">Pyridoxal phosphate homeostasis protein</fullName>
        <shortName evidence="2">PLP homeostasis protein</shortName>
    </recommendedName>
</protein>
<keyword evidence="1 2" id="KW-0663">Pyridoxal phosphate</keyword>
<feature type="domain" description="Alanine racemase N-terminal" evidence="5">
    <location>
        <begin position="20"/>
        <end position="238"/>
    </location>
</feature>
<comment type="function">
    <text evidence="2">Pyridoxal 5'-phosphate (PLP)-binding protein, which is involved in PLP homeostasis.</text>
</comment>
<proteinExistence type="inferred from homology"/>
<dbReference type="RefSeq" id="WP_312646156.1">
    <property type="nucleotide sequence ID" value="NZ_CP116967.1"/>
</dbReference>
<comment type="cofactor">
    <cofactor evidence="3">
        <name>pyridoxal 5'-phosphate</name>
        <dbReference type="ChEBI" id="CHEBI:597326"/>
    </cofactor>
</comment>
<dbReference type="Gene3D" id="3.20.20.10">
    <property type="entry name" value="Alanine racemase"/>
    <property type="match status" value="1"/>
</dbReference>
<evidence type="ECO:0000313" key="7">
    <source>
        <dbReference type="Proteomes" id="UP001302719"/>
    </source>
</evidence>
<dbReference type="InterPro" id="IPR029066">
    <property type="entry name" value="PLP-binding_barrel"/>
</dbReference>
<dbReference type="PIRSF" id="PIRSF004848">
    <property type="entry name" value="YBL036c_PLPDEIII"/>
    <property type="match status" value="1"/>
</dbReference>
<dbReference type="InterPro" id="IPR011078">
    <property type="entry name" value="PyrdxlP_homeostasis"/>
</dbReference>
<dbReference type="NCBIfam" id="TIGR00044">
    <property type="entry name" value="YggS family pyridoxal phosphate-dependent enzyme"/>
    <property type="match status" value="1"/>
</dbReference>
<dbReference type="FunFam" id="3.20.20.10:FF:000018">
    <property type="entry name" value="Pyridoxal phosphate homeostasis protein"/>
    <property type="match status" value="1"/>
</dbReference>
<accession>A0AA96JTD6</accession>
<gene>
    <name evidence="6" type="ORF">PP769_06510</name>
</gene>
<dbReference type="AlphaFoldDB" id="A0AA96JTD6"/>
<dbReference type="CDD" id="cd00635">
    <property type="entry name" value="PLPDE_III_YBL036c_like"/>
    <property type="match status" value="1"/>
</dbReference>
<evidence type="ECO:0000259" key="5">
    <source>
        <dbReference type="Pfam" id="PF01168"/>
    </source>
</evidence>
<comment type="similarity">
    <text evidence="2 4">Belongs to the pyridoxal phosphate-binding protein YggS/PROSC family.</text>
</comment>
<evidence type="ECO:0000256" key="4">
    <source>
        <dbReference type="RuleBase" id="RU004514"/>
    </source>
</evidence>
<dbReference type="PANTHER" id="PTHR10146">
    <property type="entry name" value="PROLINE SYNTHETASE CO-TRANSCRIBED BACTERIAL HOMOLOG PROTEIN"/>
    <property type="match status" value="1"/>
</dbReference>
<evidence type="ECO:0000256" key="1">
    <source>
        <dbReference type="ARBA" id="ARBA00022898"/>
    </source>
</evidence>
<dbReference type="InterPro" id="IPR001608">
    <property type="entry name" value="Ala_racemase_N"/>
</dbReference>
<dbReference type="SUPFAM" id="SSF51419">
    <property type="entry name" value="PLP-binding barrel"/>
    <property type="match status" value="1"/>
</dbReference>
<keyword evidence="7" id="KW-1185">Reference proteome</keyword>
<feature type="modified residue" description="N6-(pyridoxal phosphate)lysine" evidence="2 3">
    <location>
        <position position="45"/>
    </location>
</feature>
<dbReference type="Pfam" id="PF01168">
    <property type="entry name" value="Ala_racemase_N"/>
    <property type="match status" value="1"/>
</dbReference>
<dbReference type="HAMAP" id="MF_02087">
    <property type="entry name" value="PLP_homeostasis"/>
    <property type="match status" value="1"/>
</dbReference>
<evidence type="ECO:0000313" key="6">
    <source>
        <dbReference type="EMBL" id="WNM59412.1"/>
    </source>
</evidence>
<dbReference type="KEGG" id="nall:PP769_06510"/>
<dbReference type="GO" id="GO:0030170">
    <property type="term" value="F:pyridoxal phosphate binding"/>
    <property type="evidence" value="ECO:0007669"/>
    <property type="project" value="UniProtKB-UniRule"/>
</dbReference>
<dbReference type="PANTHER" id="PTHR10146:SF14">
    <property type="entry name" value="PYRIDOXAL PHOSPHATE HOMEOSTASIS PROTEIN"/>
    <property type="match status" value="1"/>
</dbReference>
<dbReference type="Proteomes" id="UP001302719">
    <property type="component" value="Chromosome"/>
</dbReference>
<evidence type="ECO:0000256" key="3">
    <source>
        <dbReference type="PIRSR" id="PIRSR004848-1"/>
    </source>
</evidence>